<dbReference type="SUPFAM" id="SSF53850">
    <property type="entry name" value="Periplasmic binding protein-like II"/>
    <property type="match status" value="1"/>
</dbReference>
<dbReference type="Proteomes" id="UP001531129">
    <property type="component" value="Unassembled WGS sequence"/>
</dbReference>
<comment type="caution">
    <text evidence="6">The sequence shown here is derived from an EMBL/GenBank/DDBJ whole genome shotgun (WGS) entry which is preliminary data.</text>
</comment>
<sequence length="340" mass="37224">MRKVVTATAATLALFAMTIDAHAGAAIDKIKARGELYCGGQPEGLGFHTPDPSGNWKGFAVDYCRALATALFNDPSKFVYKPMSFVQTFTALQTGEVDIITTSTTYTVSRDAVLGYDFPRVYFYSGNAFMVKKSANVISPKDLNGAAICNITGSTNISSVDDYFRKNGMTYTQVNFDKIDDAFNAYKSDRCDAISQEPPVLASFRTSLGNPDDNIILETTISKEPFSPVVLEKDPEWTNLVRQTINATITAEELGITSANVEELAKTSQDPEVRRLLGAEGDIGTKMNLANDWVVKVMKAVGNYGEIYERNLGEQSALKIPRGVNNLWSNGGLIYSPPWR</sequence>
<organism evidence="6 7">
    <name type="scientific">Rhizobium aouanii</name>
    <dbReference type="NCBI Taxonomy" id="3118145"/>
    <lineage>
        <taxon>Bacteria</taxon>
        <taxon>Pseudomonadati</taxon>
        <taxon>Pseudomonadota</taxon>
        <taxon>Alphaproteobacteria</taxon>
        <taxon>Hyphomicrobiales</taxon>
        <taxon>Rhizobiaceae</taxon>
        <taxon>Rhizobium/Agrobacterium group</taxon>
        <taxon>Rhizobium</taxon>
    </lineage>
</organism>
<evidence type="ECO:0000256" key="3">
    <source>
        <dbReference type="ARBA" id="ARBA00022729"/>
    </source>
</evidence>
<feature type="signal peptide" evidence="4">
    <location>
        <begin position="1"/>
        <end position="23"/>
    </location>
</feature>
<keyword evidence="7" id="KW-1185">Reference proteome</keyword>
<evidence type="ECO:0000259" key="5">
    <source>
        <dbReference type="SMART" id="SM00062"/>
    </source>
</evidence>
<gene>
    <name evidence="6" type="ORF">V8Q02_13090</name>
</gene>
<evidence type="ECO:0000313" key="6">
    <source>
        <dbReference type="EMBL" id="MEI1248938.1"/>
    </source>
</evidence>
<feature type="domain" description="Solute-binding protein family 3/N-terminal" evidence="5">
    <location>
        <begin position="35"/>
        <end position="264"/>
    </location>
</feature>
<dbReference type="InterPro" id="IPR051455">
    <property type="entry name" value="Bact_solute-bind_prot3"/>
</dbReference>
<dbReference type="PANTHER" id="PTHR30085">
    <property type="entry name" value="AMINO ACID ABC TRANSPORTER PERMEASE"/>
    <property type="match status" value="1"/>
</dbReference>
<dbReference type="SMART" id="SM00062">
    <property type="entry name" value="PBPb"/>
    <property type="match status" value="1"/>
</dbReference>
<dbReference type="PANTHER" id="PTHR30085:SF7">
    <property type="entry name" value="AMINO-ACID ABC TRANSPORTER-BINDING PROTEIN YHDW-RELATED"/>
    <property type="match status" value="1"/>
</dbReference>
<dbReference type="Pfam" id="PF00497">
    <property type="entry name" value="SBP_bac_3"/>
    <property type="match status" value="1"/>
</dbReference>
<evidence type="ECO:0000256" key="1">
    <source>
        <dbReference type="ARBA" id="ARBA00010333"/>
    </source>
</evidence>
<name>A0ABU8CJ61_9HYPH</name>
<evidence type="ECO:0000256" key="2">
    <source>
        <dbReference type="ARBA" id="ARBA00022448"/>
    </source>
</evidence>
<keyword evidence="2" id="KW-0813">Transport</keyword>
<comment type="similarity">
    <text evidence="1">Belongs to the bacterial solute-binding protein 3 family.</text>
</comment>
<reference evidence="6 7" key="1">
    <citation type="submission" date="2024-01" db="EMBL/GenBank/DDBJ databases">
        <title>Draft genome sequences of three bacterial strains isolated from Acacia saligna represent a potential new species within the genus Rhizobium.</title>
        <authorList>
            <person name="Tambong J.T."/>
            <person name="Mnasri B."/>
        </authorList>
    </citation>
    <scope>NUCLEOTIDE SEQUENCE [LARGE SCALE GENOMIC DNA]</scope>
    <source>
        <strain evidence="6 7">1AS12I</strain>
    </source>
</reference>
<evidence type="ECO:0000313" key="7">
    <source>
        <dbReference type="Proteomes" id="UP001531129"/>
    </source>
</evidence>
<dbReference type="InterPro" id="IPR001638">
    <property type="entry name" value="Solute-binding_3/MltF_N"/>
</dbReference>
<keyword evidence="3 4" id="KW-0732">Signal</keyword>
<dbReference type="Gene3D" id="3.40.190.10">
    <property type="entry name" value="Periplasmic binding protein-like II"/>
    <property type="match status" value="2"/>
</dbReference>
<dbReference type="CDD" id="cd13692">
    <property type="entry name" value="PBP2_BztA"/>
    <property type="match status" value="1"/>
</dbReference>
<proteinExistence type="inferred from homology"/>
<dbReference type="RefSeq" id="WP_264396567.1">
    <property type="nucleotide sequence ID" value="NZ_JBAMYB010000006.1"/>
</dbReference>
<feature type="chain" id="PRO_5046671919" evidence="4">
    <location>
        <begin position="24"/>
        <end position="340"/>
    </location>
</feature>
<evidence type="ECO:0000256" key="4">
    <source>
        <dbReference type="SAM" id="SignalP"/>
    </source>
</evidence>
<protein>
    <submittedName>
        <fullName evidence="6">Amino acid ABC transporter substrate-binding protein</fullName>
    </submittedName>
</protein>
<dbReference type="EMBL" id="JBAMYC010000006">
    <property type="protein sequence ID" value="MEI1248938.1"/>
    <property type="molecule type" value="Genomic_DNA"/>
</dbReference>
<accession>A0ABU8CJ61</accession>